<reference evidence="2 3" key="1">
    <citation type="journal article" date="2020" name="Microorganisms">
        <title>Osmotic Adaptation and Compatible Solute Biosynthesis of Phototrophic Bacteria as Revealed from Genome Analyses.</title>
        <authorList>
            <person name="Imhoff J.F."/>
            <person name="Rahn T."/>
            <person name="Kunzel S."/>
            <person name="Keller A."/>
            <person name="Neulinger S.C."/>
        </authorList>
    </citation>
    <scope>NUCLEOTIDE SEQUENCE [LARGE SCALE GENOMIC DNA]</scope>
    <source>
        <strain evidence="2 3">DSM 6210</strain>
    </source>
</reference>
<gene>
    <name evidence="2" type="ORF">CKO31_25540</name>
</gene>
<keyword evidence="1" id="KW-0472">Membrane</keyword>
<feature type="transmembrane region" description="Helical" evidence="1">
    <location>
        <begin position="26"/>
        <end position="49"/>
    </location>
</feature>
<keyword evidence="3" id="KW-1185">Reference proteome</keyword>
<evidence type="ECO:0000313" key="2">
    <source>
        <dbReference type="EMBL" id="MBK1634021.1"/>
    </source>
</evidence>
<evidence type="ECO:0000313" key="3">
    <source>
        <dbReference type="Proteomes" id="UP000748752"/>
    </source>
</evidence>
<dbReference type="Proteomes" id="UP000748752">
    <property type="component" value="Unassembled WGS sequence"/>
</dbReference>
<proteinExistence type="predicted"/>
<dbReference type="RefSeq" id="WP_200243780.1">
    <property type="nucleotide sequence ID" value="NZ_NRRV01000203.1"/>
</dbReference>
<keyword evidence="1" id="KW-1133">Transmembrane helix</keyword>
<evidence type="ECO:0000256" key="1">
    <source>
        <dbReference type="SAM" id="Phobius"/>
    </source>
</evidence>
<evidence type="ECO:0008006" key="4">
    <source>
        <dbReference type="Google" id="ProtNLM"/>
    </source>
</evidence>
<sequence>MATSYDPKIFEDYSRNVHQSAKLMAALYPVAGTLLGFALGANLVCCGLLKAVGTLAGGAVGGYAGHRYGLVRATEMRAQSQTSMCLAEIERNTRRA</sequence>
<keyword evidence="1" id="KW-0812">Transmembrane</keyword>
<protein>
    <recommendedName>
        <fullName evidence="4">Glycine zipper family protein</fullName>
    </recommendedName>
</protein>
<organism evidence="2 3">
    <name type="scientific">Thiohalocapsa halophila</name>
    <dbReference type="NCBI Taxonomy" id="69359"/>
    <lineage>
        <taxon>Bacteria</taxon>
        <taxon>Pseudomonadati</taxon>
        <taxon>Pseudomonadota</taxon>
        <taxon>Gammaproteobacteria</taxon>
        <taxon>Chromatiales</taxon>
        <taxon>Chromatiaceae</taxon>
        <taxon>Thiohalocapsa</taxon>
    </lineage>
</organism>
<accession>A0ABS1CQ14</accession>
<comment type="caution">
    <text evidence="2">The sequence shown here is derived from an EMBL/GenBank/DDBJ whole genome shotgun (WGS) entry which is preliminary data.</text>
</comment>
<dbReference type="EMBL" id="NRRV01000203">
    <property type="protein sequence ID" value="MBK1634021.1"/>
    <property type="molecule type" value="Genomic_DNA"/>
</dbReference>
<name>A0ABS1CQ14_9GAMM</name>